<organism evidence="2 3">
    <name type="scientific">Pleurodeles waltl</name>
    <name type="common">Iberian ribbed newt</name>
    <dbReference type="NCBI Taxonomy" id="8319"/>
    <lineage>
        <taxon>Eukaryota</taxon>
        <taxon>Metazoa</taxon>
        <taxon>Chordata</taxon>
        <taxon>Craniata</taxon>
        <taxon>Vertebrata</taxon>
        <taxon>Euteleostomi</taxon>
        <taxon>Amphibia</taxon>
        <taxon>Batrachia</taxon>
        <taxon>Caudata</taxon>
        <taxon>Salamandroidea</taxon>
        <taxon>Salamandridae</taxon>
        <taxon>Pleurodelinae</taxon>
        <taxon>Pleurodeles</taxon>
    </lineage>
</organism>
<gene>
    <name evidence="2" type="ORF">NDU88_005265</name>
</gene>
<feature type="compositionally biased region" description="Polar residues" evidence="1">
    <location>
        <begin position="45"/>
        <end position="54"/>
    </location>
</feature>
<comment type="caution">
    <text evidence="2">The sequence shown here is derived from an EMBL/GenBank/DDBJ whole genome shotgun (WGS) entry which is preliminary data.</text>
</comment>
<name>A0AAV7VKK3_PLEWA</name>
<reference evidence="2" key="1">
    <citation type="journal article" date="2022" name="bioRxiv">
        <title>Sequencing and chromosome-scale assembly of the giantPleurodeles waltlgenome.</title>
        <authorList>
            <person name="Brown T."/>
            <person name="Elewa A."/>
            <person name="Iarovenko S."/>
            <person name="Subramanian E."/>
            <person name="Araus A.J."/>
            <person name="Petzold A."/>
            <person name="Susuki M."/>
            <person name="Suzuki K.-i.T."/>
            <person name="Hayashi T."/>
            <person name="Toyoda A."/>
            <person name="Oliveira C."/>
            <person name="Osipova E."/>
            <person name="Leigh N.D."/>
            <person name="Simon A."/>
            <person name="Yun M.H."/>
        </authorList>
    </citation>
    <scope>NUCLEOTIDE SEQUENCE</scope>
    <source>
        <strain evidence="2">20211129_DDA</strain>
        <tissue evidence="2">Liver</tissue>
    </source>
</reference>
<feature type="region of interest" description="Disordered" evidence="1">
    <location>
        <begin position="25"/>
        <end position="55"/>
    </location>
</feature>
<sequence>MQSLMATWNLLFQARRHCGPARAIAEAPPHPHVERPPRRPFLSTAADTRSSPSRLSGAFTAAPVSPLVVHAFFHSWGSSLNGTAGTRVDRAGKTGGLISSHKRSSLESVRSGCHLGHTPDPGILFSTGQGHL</sequence>
<feature type="region of interest" description="Disordered" evidence="1">
    <location>
        <begin position="108"/>
        <end position="132"/>
    </location>
</feature>
<evidence type="ECO:0000313" key="3">
    <source>
        <dbReference type="Proteomes" id="UP001066276"/>
    </source>
</evidence>
<keyword evidence="3" id="KW-1185">Reference proteome</keyword>
<dbReference type="EMBL" id="JANPWB010000003">
    <property type="protein sequence ID" value="KAJ1201456.1"/>
    <property type="molecule type" value="Genomic_DNA"/>
</dbReference>
<evidence type="ECO:0000313" key="2">
    <source>
        <dbReference type="EMBL" id="KAJ1201456.1"/>
    </source>
</evidence>
<dbReference type="AlphaFoldDB" id="A0AAV7VKK3"/>
<protein>
    <submittedName>
        <fullName evidence="2">Uncharacterized protein</fullName>
    </submittedName>
</protein>
<proteinExistence type="predicted"/>
<evidence type="ECO:0000256" key="1">
    <source>
        <dbReference type="SAM" id="MobiDB-lite"/>
    </source>
</evidence>
<accession>A0AAV7VKK3</accession>
<dbReference type="Proteomes" id="UP001066276">
    <property type="component" value="Chromosome 2_1"/>
</dbReference>